<evidence type="ECO:0000313" key="10">
    <source>
        <dbReference type="EMBL" id="EHJ09449.1"/>
    </source>
</evidence>
<dbReference type="EC" id="3.1.1.61" evidence="5"/>
<comment type="catalytic activity">
    <reaction evidence="5">
        <text>L-glutaminyl-[protein] + H2O = L-glutamyl-[protein] + NH4(+)</text>
        <dbReference type="Rhea" id="RHEA:16441"/>
        <dbReference type="Rhea" id="RHEA-COMP:10207"/>
        <dbReference type="Rhea" id="RHEA-COMP:10208"/>
        <dbReference type="ChEBI" id="CHEBI:15377"/>
        <dbReference type="ChEBI" id="CHEBI:28938"/>
        <dbReference type="ChEBI" id="CHEBI:29973"/>
        <dbReference type="ChEBI" id="CHEBI:30011"/>
        <dbReference type="EC" id="3.5.1.44"/>
    </reaction>
</comment>
<dbReference type="PATRIC" id="fig|423471.3.peg.5395"/>
<dbReference type="InterPro" id="IPR035909">
    <property type="entry name" value="CheB_C"/>
</dbReference>
<evidence type="ECO:0000259" key="8">
    <source>
        <dbReference type="PROSITE" id="PS50110"/>
    </source>
</evidence>
<protein>
    <recommendedName>
        <fullName evidence="5">Protein-glutamate methylesterase/protein-glutamine glutaminase</fullName>
        <ecNumber evidence="5">3.1.1.61</ecNumber>
        <ecNumber evidence="5">3.5.1.44</ecNumber>
    </recommendedName>
</protein>
<dbReference type="GO" id="GO:0008984">
    <property type="term" value="F:protein-glutamate methylesterase activity"/>
    <property type="evidence" value="ECO:0007669"/>
    <property type="project" value="UniProtKB-UniRule"/>
</dbReference>
<comment type="similarity">
    <text evidence="5">Belongs to the CheB family.</text>
</comment>
<feature type="domain" description="Response regulatory" evidence="8">
    <location>
        <begin position="3"/>
        <end position="121"/>
    </location>
</feature>
<dbReference type="GeneID" id="88769058"/>
<feature type="active site" evidence="5 6">
    <location>
        <position position="206"/>
    </location>
</feature>
<dbReference type="SUPFAM" id="SSF52738">
    <property type="entry name" value="Methylesterase CheB, C-terminal domain"/>
    <property type="match status" value="1"/>
</dbReference>
<dbReference type="GO" id="GO:0005737">
    <property type="term" value="C:cytoplasm"/>
    <property type="evidence" value="ECO:0007669"/>
    <property type="project" value="UniProtKB-SubCell"/>
</dbReference>
<dbReference type="PROSITE" id="PS50122">
    <property type="entry name" value="CHEB"/>
    <property type="match status" value="1"/>
</dbReference>
<proteinExistence type="inferred from homology"/>
<comment type="function">
    <text evidence="5">Involved in chemotaxis. Part of a chemotaxis signal transduction system that modulates chemotaxis in response to various stimuli. Catalyzes the demethylation of specific methylglutamate residues introduced into the chemoreceptors (methyl-accepting chemotaxis proteins or MCP) by CheR. Also mediates the irreversible deamidation of specific glutamine residues to glutamic acid.</text>
</comment>
<dbReference type="NCBIfam" id="NF009206">
    <property type="entry name" value="PRK12555.1"/>
    <property type="match status" value="1"/>
</dbReference>
<keyword evidence="3 5" id="KW-0378">Hydrolase</keyword>
<organism evidence="10 11">
    <name type="scientific">Crocosphaera watsonii WH 0003</name>
    <dbReference type="NCBI Taxonomy" id="423471"/>
    <lineage>
        <taxon>Bacteria</taxon>
        <taxon>Bacillati</taxon>
        <taxon>Cyanobacteriota</taxon>
        <taxon>Cyanophyceae</taxon>
        <taxon>Oscillatoriophycideae</taxon>
        <taxon>Chroococcales</taxon>
        <taxon>Aphanothecaceae</taxon>
        <taxon>Crocosphaera</taxon>
    </lineage>
</organism>
<evidence type="ECO:0000259" key="9">
    <source>
        <dbReference type="PROSITE" id="PS50122"/>
    </source>
</evidence>
<dbReference type="GO" id="GO:0006935">
    <property type="term" value="P:chemotaxis"/>
    <property type="evidence" value="ECO:0007669"/>
    <property type="project" value="UniProtKB-UniRule"/>
</dbReference>
<dbReference type="InterPro" id="IPR011006">
    <property type="entry name" value="CheY-like_superfamily"/>
</dbReference>
<dbReference type="NCBIfam" id="NF001965">
    <property type="entry name" value="PRK00742.1"/>
    <property type="match status" value="1"/>
</dbReference>
<evidence type="ECO:0000313" key="11">
    <source>
        <dbReference type="Proteomes" id="UP000003477"/>
    </source>
</evidence>
<keyword evidence="2 5" id="KW-0145">Chemotaxis</keyword>
<comment type="PTM">
    <text evidence="5">Phosphorylated by CheA. Phosphorylation of the N-terminal regulatory domain activates the methylesterase activity.</text>
</comment>
<dbReference type="Proteomes" id="UP000003477">
    <property type="component" value="Unassembled WGS sequence"/>
</dbReference>
<evidence type="ECO:0000256" key="5">
    <source>
        <dbReference type="HAMAP-Rule" id="MF_00099"/>
    </source>
</evidence>
<dbReference type="PANTHER" id="PTHR42872">
    <property type="entry name" value="PROTEIN-GLUTAMATE METHYLESTERASE/PROTEIN-GLUTAMINE GLUTAMINASE"/>
    <property type="match status" value="1"/>
</dbReference>
<evidence type="ECO:0000256" key="4">
    <source>
        <dbReference type="ARBA" id="ARBA00048267"/>
    </source>
</evidence>
<feature type="active site" evidence="5 6">
    <location>
        <position position="299"/>
    </location>
</feature>
<comment type="domain">
    <text evidence="5">Contains a C-terminal catalytic domain, and an N-terminal region which modulates catalytic activity.</text>
</comment>
<keyword evidence="1 5" id="KW-0963">Cytoplasm</keyword>
<feature type="domain" description="CheB-type methylesterase" evidence="9">
    <location>
        <begin position="172"/>
        <end position="357"/>
    </location>
</feature>
<dbReference type="InterPro" id="IPR000673">
    <property type="entry name" value="Sig_transdc_resp-reg_Me-estase"/>
</dbReference>
<dbReference type="Pfam" id="PF00072">
    <property type="entry name" value="Response_reg"/>
    <property type="match status" value="1"/>
</dbReference>
<dbReference type="SUPFAM" id="SSF52172">
    <property type="entry name" value="CheY-like"/>
    <property type="match status" value="1"/>
</dbReference>
<dbReference type="CDD" id="cd16432">
    <property type="entry name" value="CheB_Rec"/>
    <property type="match status" value="1"/>
</dbReference>
<feature type="modified residue" description="4-aspartylphosphate" evidence="5 7">
    <location>
        <position position="54"/>
    </location>
</feature>
<dbReference type="HAMAP" id="MF_00099">
    <property type="entry name" value="CheB_chemtxs"/>
    <property type="match status" value="1"/>
</dbReference>
<comment type="catalytic activity">
    <reaction evidence="4 5">
        <text>[protein]-L-glutamate 5-O-methyl ester + H2O = L-glutamyl-[protein] + methanol + H(+)</text>
        <dbReference type="Rhea" id="RHEA:23236"/>
        <dbReference type="Rhea" id="RHEA-COMP:10208"/>
        <dbReference type="Rhea" id="RHEA-COMP:10311"/>
        <dbReference type="ChEBI" id="CHEBI:15377"/>
        <dbReference type="ChEBI" id="CHEBI:15378"/>
        <dbReference type="ChEBI" id="CHEBI:17790"/>
        <dbReference type="ChEBI" id="CHEBI:29973"/>
        <dbReference type="ChEBI" id="CHEBI:82795"/>
        <dbReference type="EC" id="3.1.1.61"/>
    </reaction>
</comment>
<evidence type="ECO:0000256" key="6">
    <source>
        <dbReference type="PROSITE-ProRule" id="PRU00050"/>
    </source>
</evidence>
<name>G5JED5_CROWT</name>
<dbReference type="PROSITE" id="PS50110">
    <property type="entry name" value="RESPONSE_REGULATORY"/>
    <property type="match status" value="1"/>
</dbReference>
<evidence type="ECO:0000256" key="2">
    <source>
        <dbReference type="ARBA" id="ARBA00022500"/>
    </source>
</evidence>
<evidence type="ECO:0000256" key="7">
    <source>
        <dbReference type="PROSITE-ProRule" id="PRU00169"/>
    </source>
</evidence>
<reference evidence="10 11" key="1">
    <citation type="journal article" date="2011" name="Front. Microbiol.">
        <title>Two Strains of Crocosphaera watsonii with Highly Conserved Genomes are Distinguished by Strain-Specific Features.</title>
        <authorList>
            <person name="Bench S.R."/>
            <person name="Ilikchyan I.N."/>
            <person name="Tripp H.J."/>
            <person name="Zehr J.P."/>
        </authorList>
    </citation>
    <scope>NUCLEOTIDE SEQUENCE [LARGE SCALE GENOMIC DNA]</scope>
    <source>
        <strain evidence="10 11">WH 0003</strain>
    </source>
</reference>
<dbReference type="PIRSF" id="PIRSF000876">
    <property type="entry name" value="RR_chemtxs_CheB"/>
    <property type="match status" value="1"/>
</dbReference>
<dbReference type="EMBL" id="AESD01000997">
    <property type="protein sequence ID" value="EHJ09449.1"/>
    <property type="molecule type" value="Genomic_DNA"/>
</dbReference>
<dbReference type="InterPro" id="IPR008248">
    <property type="entry name" value="CheB-like"/>
</dbReference>
<sequence>MIKVFLVEDSPVALNILTRMLESSPETEVVGTAKTGVEALELIPKMKPDVICTDLYMPKMDGLTLTSEIMAKCPHPILVVSAAVQKQDTQEVFDLLDAGAVDVFPKPDGGLSLQYEATKQQLINKIKILSGIKVFTRNSQQKNHLKSYHSPQTVTKKLPPIGNAENYQGNIKILAIGASTGGPNAYQDLLGSLPSNFPIPILCVQHISEGFLDGFIAWLQTVCPLKVTIAQHKEKPLPGTIYFPPEHRHLSLDSQGRFDCSLSPPVDSHCPSVTVLFESVAKVYGKNSLGILLTGMGKDGARGLLKMAQMGALTIAQDEQTSVVFGMPQEAIKLGAARLVLPMETIAPYIVKILKSSV</sequence>
<dbReference type="RefSeq" id="WP_007313502.1">
    <property type="nucleotide sequence ID" value="NZ_AESD01000997.1"/>
</dbReference>
<dbReference type="GO" id="GO:0000156">
    <property type="term" value="F:phosphorelay response regulator activity"/>
    <property type="evidence" value="ECO:0007669"/>
    <property type="project" value="InterPro"/>
</dbReference>
<dbReference type="InterPro" id="IPR001789">
    <property type="entry name" value="Sig_transdc_resp-reg_receiver"/>
</dbReference>
<dbReference type="Gene3D" id="3.40.50.2300">
    <property type="match status" value="1"/>
</dbReference>
<dbReference type="GO" id="GO:0050568">
    <property type="term" value="F:protein-glutamine glutaminase activity"/>
    <property type="evidence" value="ECO:0007669"/>
    <property type="project" value="UniProtKB-UniRule"/>
</dbReference>
<dbReference type="Gene3D" id="3.40.50.180">
    <property type="entry name" value="Methylesterase CheB, C-terminal domain"/>
    <property type="match status" value="1"/>
</dbReference>
<accession>G5JED5</accession>
<comment type="subcellular location">
    <subcellularLocation>
        <location evidence="5">Cytoplasm</location>
    </subcellularLocation>
</comment>
<dbReference type="PANTHER" id="PTHR42872:SF6">
    <property type="entry name" value="PROTEIN-GLUTAMATE METHYLESTERASE_PROTEIN-GLUTAMINE GLUTAMINASE"/>
    <property type="match status" value="1"/>
</dbReference>
<dbReference type="AlphaFoldDB" id="G5JED5"/>
<feature type="active site" evidence="5 6">
    <location>
        <position position="179"/>
    </location>
</feature>
<evidence type="ECO:0000256" key="3">
    <source>
        <dbReference type="ARBA" id="ARBA00022801"/>
    </source>
</evidence>
<dbReference type="CDD" id="cd17541">
    <property type="entry name" value="REC_CheB-like"/>
    <property type="match status" value="1"/>
</dbReference>
<keyword evidence="5 7" id="KW-0597">Phosphoprotein</keyword>
<gene>
    <name evidence="5" type="primary">cheB</name>
    <name evidence="10" type="ORF">CWATWH0003_B122</name>
</gene>
<comment type="caution">
    <text evidence="10">The sequence shown here is derived from an EMBL/GenBank/DDBJ whole genome shotgun (WGS) entry which is preliminary data.</text>
</comment>
<dbReference type="Pfam" id="PF01339">
    <property type="entry name" value="CheB_methylest"/>
    <property type="match status" value="1"/>
</dbReference>
<dbReference type="SMART" id="SM00448">
    <property type="entry name" value="REC"/>
    <property type="match status" value="1"/>
</dbReference>
<dbReference type="EC" id="3.5.1.44" evidence="5"/>
<evidence type="ECO:0000256" key="1">
    <source>
        <dbReference type="ARBA" id="ARBA00022490"/>
    </source>
</evidence>